<evidence type="ECO:0000259" key="1">
    <source>
        <dbReference type="Pfam" id="PF02470"/>
    </source>
</evidence>
<proteinExistence type="predicted"/>
<sequence length="352" mass="37133">MPPYTLPGADIRPRHAKIIGACAVLLTLAGVLTWRYAPTPESPDVIRVAVLTEQVGEGVEPGTVVRLDGVEVGTVAEITAAGAGRERIALALRRSQLFGLTDSLSVDFAPGNLFGITTVGLVPGAGGTELADGAVVDLGDRNSGRVTDATLSALLRSTGLLTEDVLTPRLADLLSRISRDLDAFTPLLEAIGATVRAYTETRQLPPSVLAERFGAALAGAPPMLTGSLDVLESAYENEYMRPPENIERTRRFWDDMQYELLPAVTRTMTTSGRYFAGMLPIVTMVLDLLSASVGTPQRSADQLGELLDRLGAAFQDTPSGPVLRLGVELDAVPGLATPLLSTLGAQTPGGHR</sequence>
<evidence type="ECO:0000313" key="3">
    <source>
        <dbReference type="Proteomes" id="UP000252586"/>
    </source>
</evidence>
<feature type="domain" description="Mce/MlaD" evidence="1">
    <location>
        <begin position="48"/>
        <end position="124"/>
    </location>
</feature>
<dbReference type="RefSeq" id="WP_067510942.1">
    <property type="nucleotide sequence ID" value="NZ_QNRE01000001.1"/>
</dbReference>
<dbReference type="Proteomes" id="UP000252586">
    <property type="component" value="Unassembled WGS sequence"/>
</dbReference>
<dbReference type="EMBL" id="QNRE01000001">
    <property type="protein sequence ID" value="RBO96044.1"/>
    <property type="molecule type" value="Genomic_DNA"/>
</dbReference>
<dbReference type="OrthoDB" id="4367361at2"/>
<dbReference type="STRING" id="1210090.GCA_001613185_04233"/>
<protein>
    <recommendedName>
        <fullName evidence="1">Mce/MlaD domain-containing protein</fullName>
    </recommendedName>
</protein>
<accession>A0A366E3E4</accession>
<organism evidence="2 3">
    <name type="scientific">Nocardia puris</name>
    <dbReference type="NCBI Taxonomy" id="208602"/>
    <lineage>
        <taxon>Bacteria</taxon>
        <taxon>Bacillati</taxon>
        <taxon>Actinomycetota</taxon>
        <taxon>Actinomycetes</taxon>
        <taxon>Mycobacteriales</taxon>
        <taxon>Nocardiaceae</taxon>
        <taxon>Nocardia</taxon>
    </lineage>
</organism>
<dbReference type="AlphaFoldDB" id="A0A366E3E4"/>
<comment type="caution">
    <text evidence="2">The sequence shown here is derived from an EMBL/GenBank/DDBJ whole genome shotgun (WGS) entry which is preliminary data.</text>
</comment>
<reference evidence="2 3" key="1">
    <citation type="submission" date="2018-06" db="EMBL/GenBank/DDBJ databases">
        <title>Genomic Encyclopedia of Type Strains, Phase IV (KMG-IV): sequencing the most valuable type-strain genomes for metagenomic binning, comparative biology and taxonomic classification.</title>
        <authorList>
            <person name="Goeker M."/>
        </authorList>
    </citation>
    <scope>NUCLEOTIDE SEQUENCE [LARGE SCALE GENOMIC DNA]</scope>
    <source>
        <strain evidence="2 3">DSM 44599</strain>
    </source>
</reference>
<dbReference type="InterPro" id="IPR003399">
    <property type="entry name" value="Mce/MlaD"/>
</dbReference>
<gene>
    <name evidence="2" type="ORF">DFR74_10155</name>
</gene>
<evidence type="ECO:0000313" key="2">
    <source>
        <dbReference type="EMBL" id="RBO96044.1"/>
    </source>
</evidence>
<dbReference type="InterPro" id="IPR052336">
    <property type="entry name" value="MlaD_Phospholipid_Transporter"/>
</dbReference>
<name>A0A366E3E4_9NOCA</name>
<keyword evidence="3" id="KW-1185">Reference proteome</keyword>
<dbReference type="PANTHER" id="PTHR33371:SF4">
    <property type="entry name" value="INTERMEMBRANE PHOSPHOLIPID TRANSPORT SYSTEM BINDING PROTEIN MLAD"/>
    <property type="match status" value="1"/>
</dbReference>
<dbReference type="PANTHER" id="PTHR33371">
    <property type="entry name" value="INTERMEMBRANE PHOSPHOLIPID TRANSPORT SYSTEM BINDING PROTEIN MLAD-RELATED"/>
    <property type="match status" value="1"/>
</dbReference>
<dbReference type="Pfam" id="PF02470">
    <property type="entry name" value="MlaD"/>
    <property type="match status" value="1"/>
</dbReference>